<feature type="compositionally biased region" description="Basic and acidic residues" evidence="5">
    <location>
        <begin position="341"/>
        <end position="368"/>
    </location>
</feature>
<feature type="compositionally biased region" description="Polar residues" evidence="5">
    <location>
        <begin position="298"/>
        <end position="317"/>
    </location>
</feature>
<dbReference type="GO" id="GO:0003700">
    <property type="term" value="F:DNA-binding transcription factor activity"/>
    <property type="evidence" value="ECO:0007669"/>
    <property type="project" value="InterPro"/>
</dbReference>
<gene>
    <name evidence="7" type="ORF">TIFTF001_001062</name>
</gene>
<proteinExistence type="predicted"/>
<comment type="subcellular location">
    <subcellularLocation>
        <location evidence="1">Nucleus</location>
    </subcellularLocation>
</comment>
<keyword evidence="4" id="KW-0539">Nucleus</keyword>
<evidence type="ECO:0000256" key="2">
    <source>
        <dbReference type="ARBA" id="ARBA00023015"/>
    </source>
</evidence>
<evidence type="ECO:0000256" key="5">
    <source>
        <dbReference type="SAM" id="MobiDB-lite"/>
    </source>
</evidence>
<name>A0AA88CQC0_FICCA</name>
<dbReference type="NCBIfam" id="TIGR01557">
    <property type="entry name" value="myb_SHAQKYF"/>
    <property type="match status" value="1"/>
</dbReference>
<dbReference type="GO" id="GO:0005634">
    <property type="term" value="C:nucleus"/>
    <property type="evidence" value="ECO:0007669"/>
    <property type="project" value="UniProtKB-SubCell"/>
</dbReference>
<dbReference type="Proteomes" id="UP001187192">
    <property type="component" value="Unassembled WGS sequence"/>
</dbReference>
<feature type="region of interest" description="Disordered" evidence="5">
    <location>
        <begin position="1"/>
        <end position="65"/>
    </location>
</feature>
<keyword evidence="2" id="KW-0805">Transcription regulation</keyword>
<keyword evidence="8" id="KW-1185">Reference proteome</keyword>
<accession>A0AA88CQC0</accession>
<evidence type="ECO:0000256" key="3">
    <source>
        <dbReference type="ARBA" id="ARBA00023163"/>
    </source>
</evidence>
<evidence type="ECO:0000313" key="8">
    <source>
        <dbReference type="Proteomes" id="UP001187192"/>
    </source>
</evidence>
<dbReference type="PANTHER" id="PTHR31499:SF80">
    <property type="entry name" value="HTH MYB-TYPE DOMAIN-CONTAINING PROTEIN"/>
    <property type="match status" value="1"/>
</dbReference>
<reference evidence="7" key="1">
    <citation type="submission" date="2023-07" db="EMBL/GenBank/DDBJ databases">
        <title>draft genome sequence of fig (Ficus carica).</title>
        <authorList>
            <person name="Takahashi T."/>
            <person name="Nishimura K."/>
        </authorList>
    </citation>
    <scope>NUCLEOTIDE SEQUENCE</scope>
</reference>
<keyword evidence="3" id="KW-0804">Transcription</keyword>
<protein>
    <recommendedName>
        <fullName evidence="6">MYB-CC type transcription factor LHEQLE-containing domain-containing protein</fullName>
    </recommendedName>
</protein>
<dbReference type="InterPro" id="IPR025756">
    <property type="entry name" value="Myb_CC_LHEQLE"/>
</dbReference>
<dbReference type="InterPro" id="IPR006447">
    <property type="entry name" value="Myb_dom_plants"/>
</dbReference>
<evidence type="ECO:0000256" key="4">
    <source>
        <dbReference type="ARBA" id="ARBA00023242"/>
    </source>
</evidence>
<organism evidence="7 8">
    <name type="scientific">Ficus carica</name>
    <name type="common">Common fig</name>
    <dbReference type="NCBI Taxonomy" id="3494"/>
    <lineage>
        <taxon>Eukaryota</taxon>
        <taxon>Viridiplantae</taxon>
        <taxon>Streptophyta</taxon>
        <taxon>Embryophyta</taxon>
        <taxon>Tracheophyta</taxon>
        <taxon>Spermatophyta</taxon>
        <taxon>Magnoliopsida</taxon>
        <taxon>eudicotyledons</taxon>
        <taxon>Gunneridae</taxon>
        <taxon>Pentapetalae</taxon>
        <taxon>rosids</taxon>
        <taxon>fabids</taxon>
        <taxon>Rosales</taxon>
        <taxon>Moraceae</taxon>
        <taxon>Ficeae</taxon>
        <taxon>Ficus</taxon>
    </lineage>
</organism>
<dbReference type="InterPro" id="IPR046955">
    <property type="entry name" value="PHR1-like"/>
</dbReference>
<evidence type="ECO:0000256" key="1">
    <source>
        <dbReference type="ARBA" id="ARBA00004123"/>
    </source>
</evidence>
<dbReference type="Pfam" id="PF14379">
    <property type="entry name" value="Myb_CC_LHEQLE"/>
    <property type="match status" value="1"/>
</dbReference>
<dbReference type="PANTHER" id="PTHR31499">
    <property type="entry name" value="MYB FAMILY TRANSCRIPTION FACTOR PHL11"/>
    <property type="match status" value="1"/>
</dbReference>
<evidence type="ECO:0000259" key="6">
    <source>
        <dbReference type="Pfam" id="PF14379"/>
    </source>
</evidence>
<dbReference type="Gene3D" id="1.10.10.60">
    <property type="entry name" value="Homeodomain-like"/>
    <property type="match status" value="1"/>
</dbReference>
<comment type="caution">
    <text evidence="7">The sequence shown here is derived from an EMBL/GenBank/DDBJ whole genome shotgun (WGS) entry which is preliminary data.</text>
</comment>
<dbReference type="GO" id="GO:0003677">
    <property type="term" value="F:DNA binding"/>
    <property type="evidence" value="ECO:0007669"/>
    <property type="project" value="InterPro"/>
</dbReference>
<feature type="compositionally biased region" description="Basic and acidic residues" evidence="5">
    <location>
        <begin position="318"/>
        <end position="331"/>
    </location>
</feature>
<feature type="domain" description="MYB-CC type transcription factor LHEQLE-containing" evidence="6">
    <location>
        <begin position="245"/>
        <end position="291"/>
    </location>
</feature>
<feature type="compositionally biased region" description="Polar residues" evidence="5">
    <location>
        <begin position="1"/>
        <end position="40"/>
    </location>
</feature>
<evidence type="ECO:0000313" key="7">
    <source>
        <dbReference type="EMBL" id="GMN25766.1"/>
    </source>
</evidence>
<sequence>MMFNPSTRQASPLGSNVGPSGHLFSSSSRFPNDVPISSVSPHERYPHNSTIISESSGGSSLPQFHSSLSEVQPTAFNDHIDKDVSWCPDPIQDLFDFPGLESVQNDQVESSTMAITSEDHAEKTDWSAWDPLISIGVDLDQYFPDLPVNGNAGDTKPEVPKQSVDTLVQQPQNYQHQPIQTGEHSTVSDPLSAAAPTKPRMRWTQELHEAFVEAVNNLGGSERISEKKLTPSEDVKSEEVKTSMGITEALRLQVELQKHLHEQLENQRKLQLQIEEQGKCLRMMFEQHTKMENKFKASPSTSNDPYSPLSNIANHSAENNKPETFERDHPRIGTSPSNTDRSLKENSEDASGKRKEQETKSDALDSRNVESAVSPTKRARSG</sequence>
<dbReference type="EMBL" id="BTGU01000001">
    <property type="protein sequence ID" value="GMN25766.1"/>
    <property type="molecule type" value="Genomic_DNA"/>
</dbReference>
<feature type="compositionally biased region" description="Low complexity" evidence="5">
    <location>
        <begin position="49"/>
        <end position="60"/>
    </location>
</feature>
<dbReference type="AlphaFoldDB" id="A0AA88CQC0"/>
<feature type="region of interest" description="Disordered" evidence="5">
    <location>
        <begin position="295"/>
        <end position="382"/>
    </location>
</feature>